<evidence type="ECO:0000313" key="3">
    <source>
        <dbReference type="Proteomes" id="UP000460135"/>
    </source>
</evidence>
<dbReference type="EMBL" id="VWLX01000001">
    <property type="protein sequence ID" value="KAA3809280.1"/>
    <property type="molecule type" value="Genomic_DNA"/>
</dbReference>
<dbReference type="Proteomes" id="UP001214017">
    <property type="component" value="Unassembled WGS sequence"/>
</dbReference>
<organism evidence="1 3">
    <name type="scientific">Bacteroides ovatus</name>
    <dbReference type="NCBI Taxonomy" id="28116"/>
    <lineage>
        <taxon>Bacteria</taxon>
        <taxon>Pseudomonadati</taxon>
        <taxon>Bacteroidota</taxon>
        <taxon>Bacteroidia</taxon>
        <taxon>Bacteroidales</taxon>
        <taxon>Bacteroidaceae</taxon>
        <taxon>Bacteroides</taxon>
    </lineage>
</organism>
<dbReference type="Proteomes" id="UP000460135">
    <property type="component" value="Unassembled WGS sequence"/>
</dbReference>
<dbReference type="GeneID" id="29451827"/>
<dbReference type="AlphaFoldDB" id="A0A5M5B8H9"/>
<dbReference type="EMBL" id="JAQNWR010000003">
    <property type="protein sequence ID" value="MDC2407647.1"/>
    <property type="molecule type" value="Genomic_DNA"/>
</dbReference>
<protein>
    <submittedName>
        <fullName evidence="1">Uncharacterized protein</fullName>
    </submittedName>
</protein>
<name>A0A5M5B8H9_BACOV</name>
<dbReference type="PROSITE" id="PS51257">
    <property type="entry name" value="PROKAR_LIPOPROTEIN"/>
    <property type="match status" value="1"/>
</dbReference>
<dbReference type="KEGG" id="boa:Bovatus_03926"/>
<sequence>MKTKLYLICLLLASCQSNEIELNNIIQQKRTSDSELAKGNIFPLSKEYKDNSPTTRNGTTFEADWENHSSVTLASGNVVNLPWSSVTDGNIPVNIAFDIKKEDGWEMIFHSFKASEGAQNNRNYMIFHNLRTGILKTFYYLENNNYSNNTGTWNIDFTPSRYWLNHTGEVSVPTALGKVNYWASTNLISLENKGFQMGWNCFQVQLAYDPEDNTNQIFTINSNILNTTNVNLFGEEQSYSNGAILSHGSSNPLSSLSQNITSFVGKEAEKWINDKVNKDSKENAPTSKGIIGIVGGALIKAGVNKIFNHFTASASKITTTTSDLQFTTKGTSKVTGTFTFNGTSPILGLRIPFNKDKVGELGNWNITETPIIYMDPLGDIFGTIDLSSYNGDKAFRFRYRGISKYGYNLIINPKLENHIIKKWVDCDVINYGNKSNKTPTNPFSNFDYGELGRTYSMMYDGRYKYIFDYKDGDYIRIDSLRPSLTAYNFYYGPLSPILLPKADTYEDFYFDATKIFLRMTLNMITEFEGKRDTTISTHTYIPRIEWDPKLYDLYQGSKYDYKATQGTY</sequence>
<reference evidence="2" key="2">
    <citation type="submission" date="2022-10" db="EMBL/GenBank/DDBJ databases">
        <title>Human gut microbiome strain richness.</title>
        <authorList>
            <person name="Chen-Liaw A."/>
        </authorList>
    </citation>
    <scope>NUCLEOTIDE SEQUENCE</scope>
    <source>
        <strain evidence="2">F7_m1001271B151109d0_201107</strain>
    </source>
</reference>
<comment type="caution">
    <text evidence="1">The sequence shown here is derived from an EMBL/GenBank/DDBJ whole genome shotgun (WGS) entry which is preliminary data.</text>
</comment>
<gene>
    <name evidence="1" type="ORF">F3F51_00085</name>
    <name evidence="2" type="ORF">PO240_07165</name>
</gene>
<dbReference type="RefSeq" id="WP_004299928.1">
    <property type="nucleotide sequence ID" value="NZ_BAABYJ010000002.1"/>
</dbReference>
<reference evidence="1 3" key="1">
    <citation type="journal article" date="2019" name="Nat. Med.">
        <title>A library of human gut bacterial isolates paired with longitudinal multiomics data enables mechanistic microbiome research.</title>
        <authorList>
            <person name="Poyet M."/>
            <person name="Groussin M."/>
            <person name="Gibbons S.M."/>
            <person name="Avila-Pacheco J."/>
            <person name="Jiang X."/>
            <person name="Kearney S.M."/>
            <person name="Perrotta A.R."/>
            <person name="Berdy B."/>
            <person name="Zhao S."/>
            <person name="Lieberman T.D."/>
            <person name="Swanson P.K."/>
            <person name="Smith M."/>
            <person name="Roesemann S."/>
            <person name="Alexander J.E."/>
            <person name="Rich S.A."/>
            <person name="Livny J."/>
            <person name="Vlamakis H."/>
            <person name="Clish C."/>
            <person name="Bullock K."/>
            <person name="Deik A."/>
            <person name="Scott J."/>
            <person name="Pierce K.A."/>
            <person name="Xavier R.J."/>
            <person name="Alm E.J."/>
        </authorList>
    </citation>
    <scope>NUCLEOTIDE SEQUENCE [LARGE SCALE GENOMIC DNA]</scope>
    <source>
        <strain evidence="1 3">BIOML-A183</strain>
    </source>
</reference>
<evidence type="ECO:0000313" key="1">
    <source>
        <dbReference type="EMBL" id="KAA3809280.1"/>
    </source>
</evidence>
<proteinExistence type="predicted"/>
<accession>A0A5M5B8H9</accession>
<evidence type="ECO:0000313" key="2">
    <source>
        <dbReference type="EMBL" id="MDC2407647.1"/>
    </source>
</evidence>